<comment type="caution">
    <text evidence="2">The sequence shown here is derived from an EMBL/GenBank/DDBJ whole genome shotgun (WGS) entry which is preliminary data.</text>
</comment>
<dbReference type="EMBL" id="JADKCH010000001">
    <property type="protein sequence ID" value="MBK8571138.1"/>
    <property type="molecule type" value="Genomic_DNA"/>
</dbReference>
<feature type="domain" description="Bacterial bifunctional deaminase-reductase C-terminal" evidence="1">
    <location>
        <begin position="3"/>
        <end position="163"/>
    </location>
</feature>
<sequence length="170" mass="18340">MPLLRYNVAMSLDGFIARADGSYDWLPADPGVDFEALFAEFDHFVMGRRTFEVVQAQGEQDPTRGRSILVASRTLPPSAIPGVEVVGTGLAERLRALKAGPGKDLWLFGGASLFRDLLDQGLVDRVEVAVIPILLGGGIRLIPEGRSHSLQLTSQLALSNGILQLVYKVG</sequence>
<dbReference type="Proteomes" id="UP000709959">
    <property type="component" value="Unassembled WGS sequence"/>
</dbReference>
<protein>
    <submittedName>
        <fullName evidence="2">Dihydrofolate reductase</fullName>
    </submittedName>
</protein>
<evidence type="ECO:0000313" key="3">
    <source>
        <dbReference type="Proteomes" id="UP000709959"/>
    </source>
</evidence>
<dbReference type="Gene3D" id="3.40.430.10">
    <property type="entry name" value="Dihydrofolate Reductase, subunit A"/>
    <property type="match status" value="1"/>
</dbReference>
<gene>
    <name evidence="2" type="ORF">IPN91_00560</name>
</gene>
<dbReference type="PANTHER" id="PTHR38011:SF11">
    <property type="entry name" value="2,5-DIAMINO-6-RIBOSYLAMINO-4(3H)-PYRIMIDINONE 5'-PHOSPHATE REDUCTASE"/>
    <property type="match status" value="1"/>
</dbReference>
<dbReference type="PANTHER" id="PTHR38011">
    <property type="entry name" value="DIHYDROFOLATE REDUCTASE FAMILY PROTEIN (AFU_ORTHOLOGUE AFUA_8G06820)"/>
    <property type="match status" value="1"/>
</dbReference>
<dbReference type="Pfam" id="PF01872">
    <property type="entry name" value="RibD_C"/>
    <property type="match status" value="1"/>
</dbReference>
<accession>A0A936EZ64</accession>
<dbReference type="AlphaFoldDB" id="A0A936EZ64"/>
<dbReference type="SUPFAM" id="SSF53597">
    <property type="entry name" value="Dihydrofolate reductase-like"/>
    <property type="match status" value="1"/>
</dbReference>
<dbReference type="InterPro" id="IPR002734">
    <property type="entry name" value="RibDG_C"/>
</dbReference>
<name>A0A936EZ64_9BACT</name>
<dbReference type="GO" id="GO:0009231">
    <property type="term" value="P:riboflavin biosynthetic process"/>
    <property type="evidence" value="ECO:0007669"/>
    <property type="project" value="InterPro"/>
</dbReference>
<organism evidence="2 3">
    <name type="scientific">Candidatus Geothrix odensensis</name>
    <dbReference type="NCBI Taxonomy" id="2954440"/>
    <lineage>
        <taxon>Bacteria</taxon>
        <taxon>Pseudomonadati</taxon>
        <taxon>Acidobacteriota</taxon>
        <taxon>Holophagae</taxon>
        <taxon>Holophagales</taxon>
        <taxon>Holophagaceae</taxon>
        <taxon>Geothrix</taxon>
    </lineage>
</organism>
<dbReference type="GO" id="GO:0008703">
    <property type="term" value="F:5-amino-6-(5-phosphoribosylamino)uracil reductase activity"/>
    <property type="evidence" value="ECO:0007669"/>
    <property type="project" value="InterPro"/>
</dbReference>
<dbReference type="InterPro" id="IPR050765">
    <property type="entry name" value="Riboflavin_Biosynth_HTPR"/>
</dbReference>
<evidence type="ECO:0000259" key="1">
    <source>
        <dbReference type="Pfam" id="PF01872"/>
    </source>
</evidence>
<proteinExistence type="predicted"/>
<evidence type="ECO:0000313" key="2">
    <source>
        <dbReference type="EMBL" id="MBK8571138.1"/>
    </source>
</evidence>
<reference evidence="2 3" key="1">
    <citation type="submission" date="2020-10" db="EMBL/GenBank/DDBJ databases">
        <title>Connecting structure to function with the recovery of over 1000 high-quality activated sludge metagenome-assembled genomes encoding full-length rRNA genes using long-read sequencing.</title>
        <authorList>
            <person name="Singleton C.M."/>
            <person name="Petriglieri F."/>
            <person name="Kristensen J.M."/>
            <person name="Kirkegaard R.H."/>
            <person name="Michaelsen T.Y."/>
            <person name="Andersen M.H."/>
            <person name="Karst S.M."/>
            <person name="Dueholm M.S."/>
            <person name="Nielsen P.H."/>
            <person name="Albertsen M."/>
        </authorList>
    </citation>
    <scope>NUCLEOTIDE SEQUENCE [LARGE SCALE GENOMIC DNA]</scope>
    <source>
        <strain evidence="2">OdNE_18-Q3-R46-58_MAXAC.008</strain>
    </source>
</reference>
<dbReference type="InterPro" id="IPR024072">
    <property type="entry name" value="DHFR-like_dom_sf"/>
</dbReference>